<dbReference type="EMBL" id="JBBBZM010000035">
    <property type="protein sequence ID" value="KAL0637411.1"/>
    <property type="molecule type" value="Genomic_DNA"/>
</dbReference>
<dbReference type="Pfam" id="PF00621">
    <property type="entry name" value="RhoGEF"/>
    <property type="match status" value="1"/>
</dbReference>
<dbReference type="InterPro" id="IPR000219">
    <property type="entry name" value="DH_dom"/>
</dbReference>
<dbReference type="SUPFAM" id="SSF48065">
    <property type="entry name" value="DBL homology domain (DH-domain)"/>
    <property type="match status" value="1"/>
</dbReference>
<dbReference type="PROSITE" id="PS50219">
    <property type="entry name" value="CNH"/>
    <property type="match status" value="1"/>
</dbReference>
<dbReference type="Gene3D" id="1.20.900.10">
    <property type="entry name" value="Dbl homology (DH) domain"/>
    <property type="match status" value="1"/>
</dbReference>
<dbReference type="SUPFAM" id="SSF50729">
    <property type="entry name" value="PH domain-like"/>
    <property type="match status" value="1"/>
</dbReference>
<feature type="domain" description="DH" evidence="5">
    <location>
        <begin position="981"/>
        <end position="1173"/>
    </location>
</feature>
<feature type="compositionally biased region" description="Pro residues" evidence="3">
    <location>
        <begin position="267"/>
        <end position="284"/>
    </location>
</feature>
<feature type="compositionally biased region" description="Polar residues" evidence="3">
    <location>
        <begin position="289"/>
        <end position="302"/>
    </location>
</feature>
<feature type="compositionally biased region" description="Pro residues" evidence="3">
    <location>
        <begin position="354"/>
        <end position="365"/>
    </location>
</feature>
<feature type="region of interest" description="Disordered" evidence="3">
    <location>
        <begin position="632"/>
        <end position="785"/>
    </location>
</feature>
<name>A0ABR3GNA7_9PEZI</name>
<feature type="compositionally biased region" description="Polar residues" evidence="3">
    <location>
        <begin position="1318"/>
        <end position="1332"/>
    </location>
</feature>
<organism evidence="7 8">
    <name type="scientific">Discina gigas</name>
    <dbReference type="NCBI Taxonomy" id="1032678"/>
    <lineage>
        <taxon>Eukaryota</taxon>
        <taxon>Fungi</taxon>
        <taxon>Dikarya</taxon>
        <taxon>Ascomycota</taxon>
        <taxon>Pezizomycotina</taxon>
        <taxon>Pezizomycetes</taxon>
        <taxon>Pezizales</taxon>
        <taxon>Discinaceae</taxon>
        <taxon>Discina</taxon>
    </lineage>
</organism>
<dbReference type="PANTHER" id="PTHR46572">
    <property type="entry name" value="RHO1 GDP-GTP EXCHANGE PROTEIN 1-RELATED"/>
    <property type="match status" value="1"/>
</dbReference>
<feature type="compositionally biased region" description="Polar residues" evidence="3">
    <location>
        <begin position="750"/>
        <end position="763"/>
    </location>
</feature>
<dbReference type="InterPro" id="IPR057283">
    <property type="entry name" value="RGF3_WH"/>
</dbReference>
<feature type="compositionally biased region" description="Polar residues" evidence="3">
    <location>
        <begin position="238"/>
        <end position="249"/>
    </location>
</feature>
<evidence type="ECO:0000256" key="1">
    <source>
        <dbReference type="ARBA" id="ARBA00022658"/>
    </source>
</evidence>
<feature type="domain" description="CNH" evidence="6">
    <location>
        <begin position="1484"/>
        <end position="1805"/>
    </location>
</feature>
<keyword evidence="1" id="KW-0344">Guanine-nucleotide releasing factor</keyword>
<gene>
    <name evidence="7" type="primary">TUS1_2</name>
    <name evidence="7" type="ORF">Q9L58_003614</name>
</gene>
<feature type="compositionally biased region" description="Polar residues" evidence="3">
    <location>
        <begin position="8"/>
        <end position="20"/>
    </location>
</feature>
<feature type="domain" description="PH" evidence="4">
    <location>
        <begin position="1207"/>
        <end position="1417"/>
    </location>
</feature>
<feature type="compositionally biased region" description="Polar residues" evidence="3">
    <location>
        <begin position="153"/>
        <end position="165"/>
    </location>
</feature>
<keyword evidence="8" id="KW-1185">Reference proteome</keyword>
<dbReference type="InterPro" id="IPR011993">
    <property type="entry name" value="PH-like_dom_sf"/>
</dbReference>
<evidence type="ECO:0000259" key="6">
    <source>
        <dbReference type="PROSITE" id="PS50219"/>
    </source>
</evidence>
<dbReference type="InterPro" id="IPR035899">
    <property type="entry name" value="DBL_dom_sf"/>
</dbReference>
<keyword evidence="2" id="KW-0175">Coiled coil</keyword>
<feature type="region of interest" description="Disordered" evidence="3">
    <location>
        <begin position="238"/>
        <end position="474"/>
    </location>
</feature>
<feature type="compositionally biased region" description="Acidic residues" evidence="3">
    <location>
        <begin position="410"/>
        <end position="420"/>
    </location>
</feature>
<sequence length="1838" mass="202695">MADYPSGAGNNNSFPTSGVSQQQQQQNYLQTSGFDSGDDATYFDGGTGVAHRQSIRGPEELFYDQAHSPTMDQPNNRRNSMAAQPNSSINRSQSQSGYFAVTPGGNGYNHPYSPGFPQEASYQNPAAASGAPYPTTPGGGYNGNQQQSYNPAAYQQQRPPGSYPNNEYLPQRHVSTTGYPSTNSGQFSPTTGTYNPSTFTAPYPTYRPGGVPVAGTHPGGAPFVYSQYATRPQYATTSQSLFGQGQQYSPGLPPHPPQSAPPHNTYQPPPPPPLPLPPTSPAYPPGSYGSFNSAGYQPQNKLYLTRPETHYNSGSDSDVSPCEGGHPLPSPPKPQDRLTALQGMGGYNQYPGSNPLPSPPPPTPPSHGFRHQQSQQGFGSLPPVPDDDRHPQLRPLPYTPSNGLQQREDEAAEELYDEVEGELKNMMQHKQSIASHHTSQQVENGNGGSRPAPLFAVGERQPYPQNGTTNGHLDAGQTVYGGYYSNESDAEAAAGLEAMRLDEIQENKDTLDRERRVQEQLPEAESDGDYYGQEGLGGLFGFYGATTYGEDDNIPILNNNAPPARHPDIGRMDSNASAASRSTVPPIYDPFAIPDDINVHPFPEFQNARVDTAGTGGLAKPTLHVRKMSFDEGEEDINRSGSQSPNKHQSDSDGSFIPELFYHPPPNSGGAQPGPATRPLPNPPEYGNVSELVGSNYSQLPYPDPGSPVHRRNPSLSAPRLPMSTRQYATPVNADGVSSVPNVGLGPQFPRSTSLNSHTSTPPTIAPMRSKTDGKAHPTRPLNRNSMHGAGALGIGTDSEGLTLNDLPPIPMTKKFDPKKLSSRDFKRCERPWALSAIKAWLTEMTEGEQDLKEGAVADGIVALFTHFVPTMNVADAETLAVKVVAGMLKEKALVKEEEWVKFGEGEMSGVIYQITGNGCYAPKLHEVESHGRCYAHHCARTLRKITLSQNPEEQQKKEDWATFWKLKKDDLVNISKKEVERQNNLHEIVQTEDEYMDHLRVLKSLYRDTIANSNPPIIKPTRLDQFVKDVFGAADAVRKVSEEHLLPQLKFRQREQGPWIVGFSDIFREWIRKAKAAYLAYAAAFPKADMLVRRESDRNIIFRQFLDQCRQDPRSRRLDWVTFLKGPITRLQRYSLLLATVLKHTVLESEEKDKLQRAIEEIRQVTLECDSKVDEMSKSVALQELGLKLIMRQWDVDLMLEEKGRELVFKGDLQRNGNNRFTWLETHAILFDHYLVLAKTTMQRDVNGGAKHERYDVSRMVRAFGWTEIEDGVVTLIPQQQPIPMDLLVLESTNDDPVVRSTANRLGLSGPTAAATVKTNPGPQGRHSTMSMPGPGDLKHSSTGMSTASTATAPGRMVTALPDQSQKDDGVMYPFRIKHLGNPSRSLKADDNTYTLYAPSAQNRKDWCDKIIQAKQRHASSLHAQNAEPFRLKVMADTAFGYETTVTSGPKPIVVHGTPLDRAIGEVKKMFEQAGPTPPVICRASVNCATAFTVQFGREMVAIGTDYGVFTADSKNPRGWQRAINISRVTQIAVLEEFSLFLVLADKSLIAYHLDTVVPLPGTTTETAIKLRPPQKLSGGRDVGFFATGRMKERSLVFYKKREGLTSTFKVLEPVFPKAPEKKGRFSRKGTTEFFRDYGDFYIPTDCYGINLFHSSLAIQTSKGFFHSASYVDRDLVLTISTGFEVMTLDKKQPWSVPELRASHVGDIATRLQGQKPLGMFRLSDIEFLLCYEECGVYVNKHGDVSRGVIMEFVGKAKTVAIYGPYILVFDNDFVEIRNAENGRLRQVIAGRDCRCIDDAQSGGSAGTRAIKVAMAHPELEGRQLVVELLLNEGQRD</sequence>
<dbReference type="InterPro" id="IPR052233">
    <property type="entry name" value="Rho-type_GEFs"/>
</dbReference>
<feature type="compositionally biased region" description="Polar residues" evidence="3">
    <location>
        <begin position="67"/>
        <end position="97"/>
    </location>
</feature>
<feature type="region of interest" description="Disordered" evidence="3">
    <location>
        <begin position="1"/>
        <end position="214"/>
    </location>
</feature>
<dbReference type="InterPro" id="IPR001849">
    <property type="entry name" value="PH_domain"/>
</dbReference>
<dbReference type="SMART" id="SM00325">
    <property type="entry name" value="RhoGEF"/>
    <property type="match status" value="1"/>
</dbReference>
<dbReference type="PROSITE" id="PS50003">
    <property type="entry name" value="PH_DOMAIN"/>
    <property type="match status" value="1"/>
</dbReference>
<evidence type="ECO:0000256" key="2">
    <source>
        <dbReference type="SAM" id="Coils"/>
    </source>
</evidence>
<proteinExistence type="predicted"/>
<reference evidence="7 8" key="1">
    <citation type="submission" date="2024-02" db="EMBL/GenBank/DDBJ databases">
        <title>Discinaceae phylogenomics.</title>
        <authorList>
            <person name="Dirks A.C."/>
            <person name="James T.Y."/>
        </authorList>
    </citation>
    <scope>NUCLEOTIDE SEQUENCE [LARGE SCALE GENOMIC DNA]</scope>
    <source>
        <strain evidence="7 8">ACD0624</strain>
    </source>
</reference>
<dbReference type="Pfam" id="PF00780">
    <property type="entry name" value="CNH"/>
    <property type="match status" value="1"/>
</dbReference>
<accession>A0ABR3GNA7</accession>
<comment type="caution">
    <text evidence="7">The sequence shown here is derived from an EMBL/GenBank/DDBJ whole genome shotgun (WGS) entry which is preliminary data.</text>
</comment>
<dbReference type="PROSITE" id="PS50010">
    <property type="entry name" value="DH_2"/>
    <property type="match status" value="1"/>
</dbReference>
<protein>
    <submittedName>
        <fullName evidence="7">Rho guanine nucleotide exchange factor</fullName>
    </submittedName>
</protein>
<evidence type="ECO:0000259" key="5">
    <source>
        <dbReference type="PROSITE" id="PS50010"/>
    </source>
</evidence>
<evidence type="ECO:0000256" key="3">
    <source>
        <dbReference type="SAM" id="MobiDB-lite"/>
    </source>
</evidence>
<dbReference type="Gene3D" id="2.30.29.30">
    <property type="entry name" value="Pleckstrin-homology domain (PH domain)/Phosphotyrosine-binding domain (PTB)"/>
    <property type="match status" value="1"/>
</dbReference>
<evidence type="ECO:0000313" key="8">
    <source>
        <dbReference type="Proteomes" id="UP001447188"/>
    </source>
</evidence>
<dbReference type="SMART" id="SM00036">
    <property type="entry name" value="CNH"/>
    <property type="match status" value="1"/>
</dbReference>
<feature type="compositionally biased region" description="Low complexity" evidence="3">
    <location>
        <begin position="1342"/>
        <end position="1351"/>
    </location>
</feature>
<dbReference type="InterPro" id="IPR001180">
    <property type="entry name" value="CNH_dom"/>
</dbReference>
<dbReference type="Pfam" id="PF23582">
    <property type="entry name" value="WHD_RGF3"/>
    <property type="match status" value="1"/>
</dbReference>
<dbReference type="PANTHER" id="PTHR46572:SF1">
    <property type="entry name" value="RHO1 GUANINE NUCLEOTIDE EXCHANGE FACTOR TUS1"/>
    <property type="match status" value="1"/>
</dbReference>
<feature type="coiled-coil region" evidence="2">
    <location>
        <begin position="1149"/>
        <end position="1176"/>
    </location>
</feature>
<evidence type="ECO:0000259" key="4">
    <source>
        <dbReference type="PROSITE" id="PS50003"/>
    </source>
</evidence>
<evidence type="ECO:0000313" key="7">
    <source>
        <dbReference type="EMBL" id="KAL0637411.1"/>
    </source>
</evidence>
<feature type="region of interest" description="Disordered" evidence="3">
    <location>
        <begin position="1310"/>
        <end position="1351"/>
    </location>
</feature>
<feature type="compositionally biased region" description="Pro residues" evidence="3">
    <location>
        <begin position="251"/>
        <end position="260"/>
    </location>
</feature>
<feature type="compositionally biased region" description="Polar residues" evidence="3">
    <location>
        <begin position="428"/>
        <end position="444"/>
    </location>
</feature>
<dbReference type="SMART" id="SM00233">
    <property type="entry name" value="PH"/>
    <property type="match status" value="1"/>
</dbReference>
<feature type="compositionally biased region" description="Polar residues" evidence="3">
    <location>
        <begin position="173"/>
        <end position="200"/>
    </location>
</feature>
<dbReference type="Proteomes" id="UP001447188">
    <property type="component" value="Unassembled WGS sequence"/>
</dbReference>